<reference evidence="1 2" key="1">
    <citation type="submission" date="2017-02" db="EMBL/GenBank/DDBJ databases">
        <authorList>
            <person name="Peterson S.W."/>
        </authorList>
    </citation>
    <scope>NUCLEOTIDE SEQUENCE [LARGE SCALE GENOMIC DNA]</scope>
    <source>
        <strain evidence="2">type strain: NCCB 100098</strain>
    </source>
</reference>
<dbReference type="OrthoDB" id="5824383at2"/>
<dbReference type="AlphaFoldDB" id="A0A1T5HVJ0"/>
<dbReference type="Proteomes" id="UP000189966">
    <property type="component" value="Unassembled WGS sequence"/>
</dbReference>
<accession>A0A1T5HVJ0</accession>
<evidence type="ECO:0000313" key="2">
    <source>
        <dbReference type="Proteomes" id="UP000189966"/>
    </source>
</evidence>
<name>A0A1T5HVJ0_9GAMM</name>
<protein>
    <submittedName>
        <fullName evidence="1">Uncharacterized protein</fullName>
    </submittedName>
</protein>
<proteinExistence type="predicted"/>
<gene>
    <name evidence="1" type="ORF">CZ809_00341</name>
</gene>
<sequence>MSALEQQLLLLGMADLPVDSAIKKQLDQFISTSSTHFDHVCQQRPDSTTINLLLGFMTLHQQQAQQQWIYQQTAATKMKAVFNATVGTDYAAYFTHQEQDYLLALTHLWLMVQGASSIDYSYSNEQAETQAQLLLQNTETISSAPLNTTQEVLRCQLMQSYYLGKNHNKVTFSTRIKLLFRKV</sequence>
<evidence type="ECO:0000313" key="1">
    <source>
        <dbReference type="EMBL" id="SKC30864.1"/>
    </source>
</evidence>
<organism evidence="1 2">
    <name type="scientific">Photobacterium piscicola</name>
    <dbReference type="NCBI Taxonomy" id="1378299"/>
    <lineage>
        <taxon>Bacteria</taxon>
        <taxon>Pseudomonadati</taxon>
        <taxon>Pseudomonadota</taxon>
        <taxon>Gammaproteobacteria</taxon>
        <taxon>Vibrionales</taxon>
        <taxon>Vibrionaceae</taxon>
        <taxon>Photobacterium</taxon>
    </lineage>
</organism>
<dbReference type="EMBL" id="FUZI01000001">
    <property type="protein sequence ID" value="SKC30864.1"/>
    <property type="molecule type" value="Genomic_DNA"/>
</dbReference>
<dbReference type="RefSeq" id="WP_080155717.1">
    <property type="nucleotide sequence ID" value="NZ_FUZI01000001.1"/>
</dbReference>